<reference evidence="2 3" key="1">
    <citation type="journal article" date="2016" name="Nat. Commun.">
        <title>Thousands of microbial genomes shed light on interconnected biogeochemical processes in an aquifer system.</title>
        <authorList>
            <person name="Anantharaman K."/>
            <person name="Brown C.T."/>
            <person name="Hug L.A."/>
            <person name="Sharon I."/>
            <person name="Castelle C.J."/>
            <person name="Probst A.J."/>
            <person name="Thomas B.C."/>
            <person name="Singh A."/>
            <person name="Wilkins M.J."/>
            <person name="Karaoz U."/>
            <person name="Brodie E.L."/>
            <person name="Williams K.H."/>
            <person name="Hubbard S.S."/>
            <person name="Banfield J.F."/>
        </authorList>
    </citation>
    <scope>NUCLEOTIDE SEQUENCE [LARGE SCALE GENOMIC DNA]</scope>
</reference>
<evidence type="ECO:0000256" key="1">
    <source>
        <dbReference type="SAM" id="Phobius"/>
    </source>
</evidence>
<feature type="transmembrane region" description="Helical" evidence="1">
    <location>
        <begin position="6"/>
        <end position="29"/>
    </location>
</feature>
<sequence length="73" mass="8330">MFPVLLIVAAMFAVFLLIGVEMFGAFVLYEIFEYRIGISDILLFILAVVVLALVLVRPWSHRTTVDKKQSNDR</sequence>
<feature type="transmembrane region" description="Helical" evidence="1">
    <location>
        <begin position="41"/>
        <end position="60"/>
    </location>
</feature>
<protein>
    <submittedName>
        <fullName evidence="2">Uncharacterized protein</fullName>
    </submittedName>
</protein>
<gene>
    <name evidence="2" type="ORF">A3C93_06345</name>
</gene>
<evidence type="ECO:0000313" key="2">
    <source>
        <dbReference type="EMBL" id="OGZ12697.1"/>
    </source>
</evidence>
<accession>A0A1G2DGA9</accession>
<dbReference type="STRING" id="1798664.A3C93_06345"/>
<dbReference type="EMBL" id="MHLO01000016">
    <property type="protein sequence ID" value="OGZ12697.1"/>
    <property type="molecule type" value="Genomic_DNA"/>
</dbReference>
<keyword evidence="1" id="KW-0812">Transmembrane</keyword>
<name>A0A1G2DGA9_9BACT</name>
<proteinExistence type="predicted"/>
<dbReference type="AlphaFoldDB" id="A0A1G2DGA9"/>
<keyword evidence="1" id="KW-0472">Membrane</keyword>
<dbReference type="Proteomes" id="UP000178636">
    <property type="component" value="Unassembled WGS sequence"/>
</dbReference>
<evidence type="ECO:0000313" key="3">
    <source>
        <dbReference type="Proteomes" id="UP000178636"/>
    </source>
</evidence>
<organism evidence="2 3">
    <name type="scientific">Candidatus Lloydbacteria bacterium RIFCSPHIGHO2_02_FULL_54_17</name>
    <dbReference type="NCBI Taxonomy" id="1798664"/>
    <lineage>
        <taxon>Bacteria</taxon>
        <taxon>Candidatus Lloydiibacteriota</taxon>
    </lineage>
</organism>
<comment type="caution">
    <text evidence="2">The sequence shown here is derived from an EMBL/GenBank/DDBJ whole genome shotgun (WGS) entry which is preliminary data.</text>
</comment>
<keyword evidence="1" id="KW-1133">Transmembrane helix</keyword>